<dbReference type="PANTHER" id="PTHR10110:SF195">
    <property type="entry name" value="NA(+)_H(+) ANTIPORTER NHAS2"/>
    <property type="match status" value="1"/>
</dbReference>
<dbReference type="GO" id="GO:0015385">
    <property type="term" value="F:sodium:proton antiporter activity"/>
    <property type="evidence" value="ECO:0007669"/>
    <property type="project" value="InterPro"/>
</dbReference>
<protein>
    <submittedName>
        <fullName evidence="14">Sodium/proton antiporter, CPA1 family</fullName>
    </submittedName>
</protein>
<feature type="transmembrane region" description="Helical" evidence="12">
    <location>
        <begin position="400"/>
        <end position="423"/>
    </location>
</feature>
<feature type="transmembrane region" description="Helical" evidence="12">
    <location>
        <begin position="305"/>
        <end position="325"/>
    </location>
</feature>
<sequence>MLYHTACWGTIKENLLSNTSSKERMILHHFNETFIQLLILLAISVTVIALSKTFNKPYSIALVLVGLILGLVDIPFLEEAENYIVQSNVFQAVVISLFLPILLGDASIKLPFSHLNQEKKPVIAMAFVGTLITFIAVGFSVYYFMDLPIVVAFTFAALMSATDPISVISIFKSLGVPKKLTTIIEGESLFNDGIAVVLFQIASIYLLTYMEMGWEGLGQGLLLFLKFSIGGVVVGAVLGWIISQIFKFYDDYPLEIVFSMLLFFGSYFIAEHFEVSGVIAVVVSGLILGNYGARIGMSETTRINIDSFWDTITLIANSLIFLMIGLEIQNIDLSGKWGLIVAAIVIVLVSRTIAIYLSTLPIKGFEPKYKLILNWGGLRGSLSIALALSLPQSFEGRDNILILTFGVVLFSLLIQGLTVGPLINKLKISQKTEQSEE</sequence>
<keyword evidence="9" id="KW-0406">Ion transport</keyword>
<feature type="transmembrane region" description="Helical" evidence="12">
    <location>
        <begin position="252"/>
        <end position="269"/>
    </location>
</feature>
<keyword evidence="6 12" id="KW-0812">Transmembrane</keyword>
<feature type="transmembrane region" description="Helical" evidence="12">
    <location>
        <begin position="275"/>
        <end position="293"/>
    </location>
</feature>
<evidence type="ECO:0000256" key="6">
    <source>
        <dbReference type="ARBA" id="ARBA00022692"/>
    </source>
</evidence>
<feature type="transmembrane region" description="Helical" evidence="12">
    <location>
        <begin position="149"/>
        <end position="168"/>
    </location>
</feature>
<evidence type="ECO:0000259" key="13">
    <source>
        <dbReference type="Pfam" id="PF00999"/>
    </source>
</evidence>
<dbReference type="GO" id="GO:0005886">
    <property type="term" value="C:plasma membrane"/>
    <property type="evidence" value="ECO:0007669"/>
    <property type="project" value="UniProtKB-SubCell"/>
</dbReference>
<dbReference type="InterPro" id="IPR006153">
    <property type="entry name" value="Cation/H_exchanger_TM"/>
</dbReference>
<dbReference type="AlphaFoldDB" id="A0A285NX31"/>
<dbReference type="InterPro" id="IPR018422">
    <property type="entry name" value="Cation/H_exchanger_CPA1"/>
</dbReference>
<reference evidence="15" key="1">
    <citation type="submission" date="2017-09" db="EMBL/GenBank/DDBJ databases">
        <authorList>
            <person name="Varghese N."/>
            <person name="Submissions S."/>
        </authorList>
    </citation>
    <scope>NUCLEOTIDE SEQUENCE [LARGE SCALE GENOMIC DNA]</scope>
    <source>
        <strain evidence="15">CGMCC 1.8913</strain>
    </source>
</reference>
<dbReference type="GO" id="GO:0015386">
    <property type="term" value="F:potassium:proton antiporter activity"/>
    <property type="evidence" value="ECO:0007669"/>
    <property type="project" value="TreeGrafter"/>
</dbReference>
<feature type="transmembrane region" description="Helical" evidence="12">
    <location>
        <begin position="33"/>
        <end position="51"/>
    </location>
</feature>
<keyword evidence="3" id="KW-0813">Transport</keyword>
<dbReference type="Gene3D" id="6.10.140.1330">
    <property type="match status" value="1"/>
</dbReference>
<evidence type="ECO:0000256" key="8">
    <source>
        <dbReference type="ARBA" id="ARBA00023053"/>
    </source>
</evidence>
<evidence type="ECO:0000256" key="12">
    <source>
        <dbReference type="SAM" id="Phobius"/>
    </source>
</evidence>
<feature type="transmembrane region" description="Helical" evidence="12">
    <location>
        <begin position="189"/>
        <end position="208"/>
    </location>
</feature>
<keyword evidence="7 12" id="KW-1133">Transmembrane helix</keyword>
<evidence type="ECO:0000256" key="4">
    <source>
        <dbReference type="ARBA" id="ARBA00022449"/>
    </source>
</evidence>
<keyword evidence="11" id="KW-0739">Sodium transport</keyword>
<comment type="similarity">
    <text evidence="2">Belongs to the monovalent cation:proton antiporter 1 (CPA1) transporter (TC 2.A.36) family.</text>
</comment>
<evidence type="ECO:0000313" key="15">
    <source>
        <dbReference type="Proteomes" id="UP000219356"/>
    </source>
</evidence>
<name>A0A285NX31_9BACI</name>
<evidence type="ECO:0000256" key="7">
    <source>
        <dbReference type="ARBA" id="ARBA00022989"/>
    </source>
</evidence>
<keyword evidence="5" id="KW-1003">Cell membrane</keyword>
<evidence type="ECO:0000256" key="9">
    <source>
        <dbReference type="ARBA" id="ARBA00023065"/>
    </source>
</evidence>
<keyword evidence="15" id="KW-1185">Reference proteome</keyword>
<gene>
    <name evidence="14" type="ORF">SAMN05421503_2188</name>
</gene>
<dbReference type="GO" id="GO:0098719">
    <property type="term" value="P:sodium ion import across plasma membrane"/>
    <property type="evidence" value="ECO:0007669"/>
    <property type="project" value="TreeGrafter"/>
</dbReference>
<evidence type="ECO:0000256" key="2">
    <source>
        <dbReference type="ARBA" id="ARBA00007367"/>
    </source>
</evidence>
<organism evidence="14 15">
    <name type="scientific">Terribacillus aidingensis</name>
    <dbReference type="NCBI Taxonomy" id="586416"/>
    <lineage>
        <taxon>Bacteria</taxon>
        <taxon>Bacillati</taxon>
        <taxon>Bacillota</taxon>
        <taxon>Bacilli</taxon>
        <taxon>Bacillales</taxon>
        <taxon>Bacillaceae</taxon>
        <taxon>Terribacillus</taxon>
    </lineage>
</organism>
<dbReference type="PANTHER" id="PTHR10110">
    <property type="entry name" value="SODIUM/HYDROGEN EXCHANGER"/>
    <property type="match status" value="1"/>
</dbReference>
<feature type="transmembrane region" description="Helical" evidence="12">
    <location>
        <begin position="337"/>
        <end position="359"/>
    </location>
</feature>
<keyword evidence="8" id="KW-0915">Sodium</keyword>
<evidence type="ECO:0000256" key="1">
    <source>
        <dbReference type="ARBA" id="ARBA00004651"/>
    </source>
</evidence>
<evidence type="ECO:0000256" key="3">
    <source>
        <dbReference type="ARBA" id="ARBA00022448"/>
    </source>
</evidence>
<keyword evidence="4" id="KW-0050">Antiport</keyword>
<accession>A0A285NX31</accession>
<keyword evidence="10 12" id="KW-0472">Membrane</keyword>
<feature type="domain" description="Cation/H+ exchanger transmembrane" evidence="13">
    <location>
        <begin position="43"/>
        <end position="424"/>
    </location>
</feature>
<evidence type="ECO:0000256" key="11">
    <source>
        <dbReference type="ARBA" id="ARBA00023201"/>
    </source>
</evidence>
<feature type="transmembrane region" description="Helical" evidence="12">
    <location>
        <begin position="58"/>
        <end position="77"/>
    </location>
</feature>
<feature type="transmembrane region" description="Helical" evidence="12">
    <location>
        <begin position="220"/>
        <end position="240"/>
    </location>
</feature>
<dbReference type="EMBL" id="OBEK01000003">
    <property type="protein sequence ID" value="SNZ13989.1"/>
    <property type="molecule type" value="Genomic_DNA"/>
</dbReference>
<comment type="subcellular location">
    <subcellularLocation>
        <location evidence="1">Cell membrane</location>
        <topology evidence="1">Multi-pass membrane protein</topology>
    </subcellularLocation>
</comment>
<dbReference type="GO" id="GO:0051453">
    <property type="term" value="P:regulation of intracellular pH"/>
    <property type="evidence" value="ECO:0007669"/>
    <property type="project" value="TreeGrafter"/>
</dbReference>
<evidence type="ECO:0000256" key="10">
    <source>
        <dbReference type="ARBA" id="ARBA00023136"/>
    </source>
</evidence>
<dbReference type="Proteomes" id="UP000219356">
    <property type="component" value="Unassembled WGS sequence"/>
</dbReference>
<dbReference type="Pfam" id="PF00999">
    <property type="entry name" value="Na_H_Exchanger"/>
    <property type="match status" value="1"/>
</dbReference>
<evidence type="ECO:0000313" key="14">
    <source>
        <dbReference type="EMBL" id="SNZ13989.1"/>
    </source>
</evidence>
<feature type="transmembrane region" description="Helical" evidence="12">
    <location>
        <begin position="122"/>
        <end position="143"/>
    </location>
</feature>
<evidence type="ECO:0000256" key="5">
    <source>
        <dbReference type="ARBA" id="ARBA00022475"/>
    </source>
</evidence>
<proteinExistence type="inferred from homology"/>